<evidence type="ECO:0008006" key="4">
    <source>
        <dbReference type="Google" id="ProtNLM"/>
    </source>
</evidence>
<dbReference type="Proteomes" id="UP000190774">
    <property type="component" value="Unassembled WGS sequence"/>
</dbReference>
<feature type="transmembrane region" description="Helical" evidence="1">
    <location>
        <begin position="52"/>
        <end position="74"/>
    </location>
</feature>
<keyword evidence="1" id="KW-0472">Membrane</keyword>
<gene>
    <name evidence="2" type="ORF">SAMN02745166_04510</name>
</gene>
<keyword evidence="3" id="KW-1185">Reference proteome</keyword>
<organism evidence="2 3">
    <name type="scientific">Prosthecobacter debontii</name>
    <dbReference type="NCBI Taxonomy" id="48467"/>
    <lineage>
        <taxon>Bacteria</taxon>
        <taxon>Pseudomonadati</taxon>
        <taxon>Verrucomicrobiota</taxon>
        <taxon>Verrucomicrobiia</taxon>
        <taxon>Verrucomicrobiales</taxon>
        <taxon>Verrucomicrobiaceae</taxon>
        <taxon>Prosthecobacter</taxon>
    </lineage>
</organism>
<feature type="transmembrane region" description="Helical" evidence="1">
    <location>
        <begin position="95"/>
        <end position="120"/>
    </location>
</feature>
<evidence type="ECO:0000256" key="1">
    <source>
        <dbReference type="SAM" id="Phobius"/>
    </source>
</evidence>
<feature type="transmembrane region" description="Helical" evidence="1">
    <location>
        <begin position="21"/>
        <end position="40"/>
    </location>
</feature>
<dbReference type="RefSeq" id="WP_078815642.1">
    <property type="nucleotide sequence ID" value="NZ_FUYE01000021.1"/>
</dbReference>
<feature type="transmembrane region" description="Helical" evidence="1">
    <location>
        <begin position="126"/>
        <end position="151"/>
    </location>
</feature>
<dbReference type="AlphaFoldDB" id="A0A1T4YY20"/>
<reference evidence="3" key="1">
    <citation type="submission" date="2017-02" db="EMBL/GenBank/DDBJ databases">
        <authorList>
            <person name="Varghese N."/>
            <person name="Submissions S."/>
        </authorList>
    </citation>
    <scope>NUCLEOTIDE SEQUENCE [LARGE SCALE GENOMIC DNA]</scope>
    <source>
        <strain evidence="3">ATCC 700200</strain>
    </source>
</reference>
<dbReference type="EMBL" id="FUYE01000021">
    <property type="protein sequence ID" value="SKB06682.1"/>
    <property type="molecule type" value="Genomic_DNA"/>
</dbReference>
<keyword evidence="1" id="KW-0812">Transmembrane</keyword>
<accession>A0A1T4YY20</accession>
<name>A0A1T4YY20_9BACT</name>
<dbReference type="STRING" id="48467.SAMN02745166_04510"/>
<evidence type="ECO:0000313" key="2">
    <source>
        <dbReference type="EMBL" id="SKB06682.1"/>
    </source>
</evidence>
<proteinExistence type="predicted"/>
<evidence type="ECO:0000313" key="3">
    <source>
        <dbReference type="Proteomes" id="UP000190774"/>
    </source>
</evidence>
<sequence length="302" mass="34692">MPPYAPDSETSHADGRKQKRGCVMTFLVWLALMGAFFGIGKLPPVEREKWEWVSIILSIGLIFGVPAIGIIQALALKSYLDWSSAGRGGKFFYRVLIFLGCWCFGLIALGVALISIISIFETEKTILWWQVVGVLVLTFLIGWVGVFLLWYPFSRNREKTEIQESEDWALYQQRLIHPEFAALEQQTSLLLPAAYRALFEPESPWLTKCWTLYPRGLADDEEIYEWLQLMPAHPSSLRSYLGKPEPFLCFGEGEEECEFWLQLGPEDPSVWLHFPEATLSTHQTTQISERFSEFLAWPREES</sequence>
<keyword evidence="1" id="KW-1133">Transmembrane helix</keyword>
<dbReference type="OrthoDB" id="195070at2"/>
<protein>
    <recommendedName>
        <fullName evidence="4">SMI1 / KNR4 family (SUKH-1)</fullName>
    </recommendedName>
</protein>